<dbReference type="Gene3D" id="3.30.9.10">
    <property type="entry name" value="D-Amino Acid Oxidase, subunit A, domain 2"/>
    <property type="match status" value="1"/>
</dbReference>
<dbReference type="RefSeq" id="WP_345041591.1">
    <property type="nucleotide sequence ID" value="NZ_BAAAYL010000001.1"/>
</dbReference>
<dbReference type="Gene3D" id="3.50.50.60">
    <property type="entry name" value="FAD/NAD(P)-binding domain"/>
    <property type="match status" value="1"/>
</dbReference>
<sequence>MAQALTQWHARQDESLLDAYSETALRCVWRAEHFSYTMTTLLHAGPAESDFDRRLRLSHLRYIAFSEAASASIAESYVGLDGS</sequence>
<accession>A0ABP6SHJ6</accession>
<evidence type="ECO:0000313" key="1">
    <source>
        <dbReference type="EMBL" id="GAA3376873.1"/>
    </source>
</evidence>
<organism evidence="1 2">
    <name type="scientific">Streptomyces sannanensis</name>
    <dbReference type="NCBI Taxonomy" id="285536"/>
    <lineage>
        <taxon>Bacteria</taxon>
        <taxon>Bacillati</taxon>
        <taxon>Actinomycetota</taxon>
        <taxon>Actinomycetes</taxon>
        <taxon>Kitasatosporales</taxon>
        <taxon>Streptomycetaceae</taxon>
        <taxon>Streptomyces</taxon>
    </lineage>
</organism>
<keyword evidence="2" id="KW-1185">Reference proteome</keyword>
<gene>
    <name evidence="1" type="ORF">GCM10020367_50300</name>
</gene>
<evidence type="ECO:0000313" key="2">
    <source>
        <dbReference type="Proteomes" id="UP001499990"/>
    </source>
</evidence>
<reference evidence="2" key="1">
    <citation type="journal article" date="2019" name="Int. J. Syst. Evol. Microbiol.">
        <title>The Global Catalogue of Microorganisms (GCM) 10K type strain sequencing project: providing services to taxonomists for standard genome sequencing and annotation.</title>
        <authorList>
            <consortium name="The Broad Institute Genomics Platform"/>
            <consortium name="The Broad Institute Genome Sequencing Center for Infectious Disease"/>
            <person name="Wu L."/>
            <person name="Ma J."/>
        </authorList>
    </citation>
    <scope>NUCLEOTIDE SEQUENCE [LARGE SCALE GENOMIC DNA]</scope>
    <source>
        <strain evidence="2">JCM 9651</strain>
    </source>
</reference>
<proteinExistence type="predicted"/>
<dbReference type="EMBL" id="BAAAYL010000001">
    <property type="protein sequence ID" value="GAA3376873.1"/>
    <property type="molecule type" value="Genomic_DNA"/>
</dbReference>
<dbReference type="Proteomes" id="UP001499990">
    <property type="component" value="Unassembled WGS sequence"/>
</dbReference>
<protein>
    <submittedName>
        <fullName evidence="1">Uncharacterized protein</fullName>
    </submittedName>
</protein>
<comment type="caution">
    <text evidence="1">The sequence shown here is derived from an EMBL/GenBank/DDBJ whole genome shotgun (WGS) entry which is preliminary data.</text>
</comment>
<name>A0ABP6SHJ6_9ACTN</name>
<dbReference type="InterPro" id="IPR036188">
    <property type="entry name" value="FAD/NAD-bd_sf"/>
</dbReference>